<feature type="domain" description="Chaplin" evidence="6">
    <location>
        <begin position="198"/>
        <end position="238"/>
    </location>
</feature>
<evidence type="ECO:0000259" key="6">
    <source>
        <dbReference type="PROSITE" id="PS51884"/>
    </source>
</evidence>
<evidence type="ECO:0000313" key="7">
    <source>
        <dbReference type="EMBL" id="TDC05314.1"/>
    </source>
</evidence>
<dbReference type="Pfam" id="PF03777">
    <property type="entry name" value="ChpA-C"/>
    <property type="match status" value="3"/>
</dbReference>
<name>A0A4R4NAT2_9ACTN</name>
<gene>
    <name evidence="7" type="ORF">E1284_35610</name>
</gene>
<dbReference type="EMBL" id="SMJW01000307">
    <property type="protein sequence ID" value="TDC05314.1"/>
    <property type="molecule type" value="Genomic_DNA"/>
</dbReference>
<comment type="caution">
    <text evidence="7">The sequence shown here is derived from an EMBL/GenBank/DDBJ whole genome shotgun (WGS) entry which is preliminary data.</text>
</comment>
<accession>A0A4R4NAT2</accession>
<reference evidence="7 8" key="1">
    <citation type="submission" date="2019-03" db="EMBL/GenBank/DDBJ databases">
        <title>Draft genome sequences of novel Actinobacteria.</title>
        <authorList>
            <person name="Sahin N."/>
            <person name="Ay H."/>
            <person name="Saygin H."/>
        </authorList>
    </citation>
    <scope>NUCLEOTIDE SEQUENCE [LARGE SCALE GENOMIC DNA]</scope>
    <source>
        <strain evidence="7 8">DSM 45347</strain>
    </source>
</reference>
<dbReference type="InterPro" id="IPR005528">
    <property type="entry name" value="ChpA-H"/>
</dbReference>
<keyword evidence="3" id="KW-0034">Amyloid</keyword>
<protein>
    <submittedName>
        <fullName evidence="7">Chaplin</fullName>
    </submittedName>
</protein>
<feature type="compositionally biased region" description="Basic residues" evidence="4">
    <location>
        <begin position="252"/>
        <end position="277"/>
    </location>
</feature>
<proteinExistence type="predicted"/>
<feature type="domain" description="Chaplin" evidence="6">
    <location>
        <begin position="143"/>
        <end position="183"/>
    </location>
</feature>
<keyword evidence="1" id="KW-0964">Secreted</keyword>
<feature type="signal peptide" evidence="5">
    <location>
        <begin position="1"/>
        <end position="34"/>
    </location>
</feature>
<keyword evidence="8" id="KW-1185">Reference proteome</keyword>
<evidence type="ECO:0000256" key="1">
    <source>
        <dbReference type="ARBA" id="ARBA00022512"/>
    </source>
</evidence>
<dbReference type="Proteomes" id="UP000295431">
    <property type="component" value="Unassembled WGS sequence"/>
</dbReference>
<evidence type="ECO:0000256" key="4">
    <source>
        <dbReference type="SAM" id="MobiDB-lite"/>
    </source>
</evidence>
<dbReference type="GO" id="GO:0007155">
    <property type="term" value="P:cell adhesion"/>
    <property type="evidence" value="ECO:0007669"/>
    <property type="project" value="UniProtKB-KW"/>
</dbReference>
<keyword evidence="1" id="KW-0134">Cell wall</keyword>
<organism evidence="7 8">
    <name type="scientific">Actinomadura bangladeshensis</name>
    <dbReference type="NCBI Taxonomy" id="453573"/>
    <lineage>
        <taxon>Bacteria</taxon>
        <taxon>Bacillati</taxon>
        <taxon>Actinomycetota</taxon>
        <taxon>Actinomycetes</taxon>
        <taxon>Streptosporangiales</taxon>
        <taxon>Thermomonosporaceae</taxon>
        <taxon>Actinomadura</taxon>
    </lineage>
</organism>
<feature type="region of interest" description="Disordered" evidence="4">
    <location>
        <begin position="238"/>
        <end position="287"/>
    </location>
</feature>
<evidence type="ECO:0000256" key="2">
    <source>
        <dbReference type="ARBA" id="ARBA00022889"/>
    </source>
</evidence>
<evidence type="ECO:0000313" key="8">
    <source>
        <dbReference type="Proteomes" id="UP000295431"/>
    </source>
</evidence>
<dbReference type="AlphaFoldDB" id="A0A4R4NAT2"/>
<feature type="region of interest" description="Disordered" evidence="4">
    <location>
        <begin position="325"/>
        <end position="345"/>
    </location>
</feature>
<keyword evidence="2" id="KW-0130">Cell adhesion</keyword>
<dbReference type="PROSITE" id="PS51884">
    <property type="entry name" value="CHAPLIN"/>
    <property type="match status" value="3"/>
</dbReference>
<evidence type="ECO:0000256" key="5">
    <source>
        <dbReference type="SAM" id="SignalP"/>
    </source>
</evidence>
<dbReference type="OrthoDB" id="3544424at2"/>
<feature type="chain" id="PRO_5039530592" evidence="5">
    <location>
        <begin position="35"/>
        <end position="345"/>
    </location>
</feature>
<keyword evidence="5" id="KW-0732">Signal</keyword>
<sequence length="345" mass="34764">MQRQEQHTMRKWAKSTSRAALVAAGALTIGAAFGSGAAAGAAASYGGGGHGGGVDMTSFGNIGVLNGNQVFAPISMPINVCGNAVAIAGLAQAQCKGGASVSSHRSGAYRTAGGWAGGWDGGWDGGGDGWEHGKSVHMQTAGNFGVANGNQVYAPIKLPINVCGNAVAVLGLARAQCEGGASVKGTGGRDVDMKSAGNFGLLNGNQFFIPISVPINVCGNAVAVLGLAEAQCKGGASVGGGHHEPPHIPWKPVKKHKKHKKHYKPSKHRPAAKHKKLPSTLRADGHRTADTGVNYRTADGLPGVQQLLATVGSVTNLGGVNLRSGQVGPRSGAGAPVRIGSPVLH</sequence>
<feature type="domain" description="Chaplin" evidence="6">
    <location>
        <begin position="61"/>
        <end position="101"/>
    </location>
</feature>
<evidence type="ECO:0000256" key="3">
    <source>
        <dbReference type="ARBA" id="ARBA00023087"/>
    </source>
</evidence>